<dbReference type="GO" id="GO:0003676">
    <property type="term" value="F:nucleic acid binding"/>
    <property type="evidence" value="ECO:0007669"/>
    <property type="project" value="InterPro"/>
</dbReference>
<dbReference type="Gene3D" id="3.30.420.10">
    <property type="entry name" value="Ribonuclease H-like superfamily/Ribonuclease H"/>
    <property type="match status" value="1"/>
</dbReference>
<dbReference type="InParanoid" id="E2ACG7"/>
<accession>E2ACG7</accession>
<name>E2ACG7_CAMFO</name>
<dbReference type="EMBL" id="GL438505">
    <property type="protein sequence ID" value="EFN68872.1"/>
    <property type="molecule type" value="Genomic_DNA"/>
</dbReference>
<protein>
    <recommendedName>
        <fullName evidence="3">Retrovirus-related Pol polyprotein from transposon 412</fullName>
    </recommendedName>
</protein>
<keyword evidence="2" id="KW-1185">Reference proteome</keyword>
<gene>
    <name evidence="1" type="ORF">EAG_11858</name>
</gene>
<dbReference type="PANTHER" id="PTHR38681">
    <property type="entry name" value="RETROVIRUS-RELATED POL POLYPROTEIN FROM TRANSPOSON 412-LIKE PROTEIN-RELATED"/>
    <property type="match status" value="1"/>
</dbReference>
<dbReference type="PANTHER" id="PTHR38681:SF1">
    <property type="entry name" value="RETROVIRUS-RELATED POL POLYPROTEIN FROM TRANSPOSON 412-LIKE PROTEIN"/>
    <property type="match status" value="1"/>
</dbReference>
<dbReference type="OrthoDB" id="7553494at2759"/>
<reference evidence="1 2" key="1">
    <citation type="journal article" date="2010" name="Science">
        <title>Genomic comparison of the ants Camponotus floridanus and Harpegnathos saltator.</title>
        <authorList>
            <person name="Bonasio R."/>
            <person name="Zhang G."/>
            <person name="Ye C."/>
            <person name="Mutti N.S."/>
            <person name="Fang X."/>
            <person name="Qin N."/>
            <person name="Donahue G."/>
            <person name="Yang P."/>
            <person name="Li Q."/>
            <person name="Li C."/>
            <person name="Zhang P."/>
            <person name="Huang Z."/>
            <person name="Berger S.L."/>
            <person name="Reinberg D."/>
            <person name="Wang J."/>
            <person name="Liebig J."/>
        </authorList>
    </citation>
    <scope>NUCLEOTIDE SEQUENCE [LARGE SCALE GENOMIC DNA]</scope>
    <source>
        <strain evidence="2">C129</strain>
    </source>
</reference>
<organism evidence="2">
    <name type="scientific">Camponotus floridanus</name>
    <name type="common">Florida carpenter ant</name>
    <dbReference type="NCBI Taxonomy" id="104421"/>
    <lineage>
        <taxon>Eukaryota</taxon>
        <taxon>Metazoa</taxon>
        <taxon>Ecdysozoa</taxon>
        <taxon>Arthropoda</taxon>
        <taxon>Hexapoda</taxon>
        <taxon>Insecta</taxon>
        <taxon>Pterygota</taxon>
        <taxon>Neoptera</taxon>
        <taxon>Endopterygota</taxon>
        <taxon>Hymenoptera</taxon>
        <taxon>Apocrita</taxon>
        <taxon>Aculeata</taxon>
        <taxon>Formicoidea</taxon>
        <taxon>Formicidae</taxon>
        <taxon>Formicinae</taxon>
        <taxon>Camponotus</taxon>
    </lineage>
</organism>
<evidence type="ECO:0000313" key="1">
    <source>
        <dbReference type="EMBL" id="EFN68872.1"/>
    </source>
</evidence>
<proteinExistence type="predicted"/>
<evidence type="ECO:0000313" key="2">
    <source>
        <dbReference type="Proteomes" id="UP000000311"/>
    </source>
</evidence>
<dbReference type="Proteomes" id="UP000000311">
    <property type="component" value="Unassembled WGS sequence"/>
</dbReference>
<evidence type="ECO:0008006" key="3">
    <source>
        <dbReference type="Google" id="ProtNLM"/>
    </source>
</evidence>
<dbReference type="OMA" id="IRCHESK"/>
<sequence>MIERWHRSMKTAIRCHESKNWLEALPVVLLGLRSSYKEDIKSTAAEMVYGTTLRLPAEYFYDEQTQPNPYIFVERFREQMRNVRPVETAHHTKRRAFTHGTLQNCTHVFVRVDRVRRPLEAPYEGPFLVMERLTDRLYKIQIHGEAVNISIERLKPAHIETHATTGSQPTEVTEVKTTTRTLNKKVKFVTQH</sequence>
<dbReference type="AlphaFoldDB" id="E2ACG7"/>
<dbReference type="InterPro" id="IPR036397">
    <property type="entry name" value="RNaseH_sf"/>
</dbReference>